<dbReference type="RefSeq" id="WP_207598372.1">
    <property type="nucleotide sequence ID" value="NZ_JAFNJU010000001.1"/>
</dbReference>
<evidence type="ECO:0000256" key="5">
    <source>
        <dbReference type="ARBA" id="ARBA00022490"/>
    </source>
</evidence>
<comment type="similarity">
    <text evidence="2 12">Belongs to the RNA methyltransferase RsmE family.</text>
</comment>
<evidence type="ECO:0000259" key="13">
    <source>
        <dbReference type="Pfam" id="PF04452"/>
    </source>
</evidence>
<dbReference type="Proteomes" id="UP000664218">
    <property type="component" value="Unassembled WGS sequence"/>
</dbReference>
<dbReference type="GO" id="GO:0070475">
    <property type="term" value="P:rRNA base methylation"/>
    <property type="evidence" value="ECO:0007669"/>
    <property type="project" value="TreeGrafter"/>
</dbReference>
<dbReference type="AlphaFoldDB" id="A0A939H9I4"/>
<name>A0A939H9I4_9CLOT</name>
<feature type="domain" description="Ribosomal RNA small subunit methyltransferase E PUA-like" evidence="14">
    <location>
        <begin position="16"/>
        <end position="56"/>
    </location>
</feature>
<dbReference type="NCBIfam" id="TIGR00046">
    <property type="entry name" value="RsmE family RNA methyltransferase"/>
    <property type="match status" value="1"/>
</dbReference>
<evidence type="ECO:0000259" key="14">
    <source>
        <dbReference type="Pfam" id="PF20260"/>
    </source>
</evidence>
<evidence type="ECO:0000256" key="3">
    <source>
        <dbReference type="ARBA" id="ARBA00012328"/>
    </source>
</evidence>
<dbReference type="InterPro" id="IPR046887">
    <property type="entry name" value="RsmE_PUA-like"/>
</dbReference>
<evidence type="ECO:0000313" key="15">
    <source>
        <dbReference type="EMBL" id="MBO1263872.1"/>
    </source>
</evidence>
<keyword evidence="6 12" id="KW-0698">rRNA processing</keyword>
<dbReference type="Pfam" id="PF20260">
    <property type="entry name" value="PUA_4"/>
    <property type="match status" value="1"/>
</dbReference>
<evidence type="ECO:0000256" key="1">
    <source>
        <dbReference type="ARBA" id="ARBA00004496"/>
    </source>
</evidence>
<evidence type="ECO:0000256" key="12">
    <source>
        <dbReference type="PIRNR" id="PIRNR015601"/>
    </source>
</evidence>
<dbReference type="Pfam" id="PF04452">
    <property type="entry name" value="Methyltrans_RNA"/>
    <property type="match status" value="1"/>
</dbReference>
<dbReference type="PANTHER" id="PTHR30027:SF3">
    <property type="entry name" value="16S RRNA (URACIL(1498)-N(3))-METHYLTRANSFERASE"/>
    <property type="match status" value="1"/>
</dbReference>
<comment type="subcellular location">
    <subcellularLocation>
        <location evidence="1 12">Cytoplasm</location>
    </subcellularLocation>
</comment>
<dbReference type="SUPFAM" id="SSF88697">
    <property type="entry name" value="PUA domain-like"/>
    <property type="match status" value="1"/>
</dbReference>
<dbReference type="InterPro" id="IPR029028">
    <property type="entry name" value="Alpha/beta_knot_MTases"/>
</dbReference>
<comment type="caution">
    <text evidence="15">The sequence shown here is derived from an EMBL/GenBank/DDBJ whole genome shotgun (WGS) entry which is preliminary data.</text>
</comment>
<evidence type="ECO:0000256" key="11">
    <source>
        <dbReference type="ARBA" id="ARBA00047944"/>
    </source>
</evidence>
<evidence type="ECO:0000256" key="6">
    <source>
        <dbReference type="ARBA" id="ARBA00022552"/>
    </source>
</evidence>
<feature type="domain" description="Ribosomal RNA small subunit methyltransferase E methyltransferase" evidence="13">
    <location>
        <begin position="71"/>
        <end position="234"/>
    </location>
</feature>
<dbReference type="EMBL" id="JAFNJU010000001">
    <property type="protein sequence ID" value="MBO1263872.1"/>
    <property type="molecule type" value="Genomic_DNA"/>
</dbReference>
<dbReference type="GO" id="GO:0005737">
    <property type="term" value="C:cytoplasm"/>
    <property type="evidence" value="ECO:0007669"/>
    <property type="project" value="UniProtKB-SubCell"/>
</dbReference>
<protein>
    <recommendedName>
        <fullName evidence="4 12">Ribosomal RNA small subunit methyltransferase E</fullName>
        <ecNumber evidence="3 12">2.1.1.193</ecNumber>
    </recommendedName>
</protein>
<dbReference type="CDD" id="cd18084">
    <property type="entry name" value="RsmE-like"/>
    <property type="match status" value="1"/>
</dbReference>
<keyword evidence="9 12" id="KW-0949">S-adenosyl-L-methionine</keyword>
<organism evidence="15 16">
    <name type="scientific">Proteiniclasticum aestuarii</name>
    <dbReference type="NCBI Taxonomy" id="2817862"/>
    <lineage>
        <taxon>Bacteria</taxon>
        <taxon>Bacillati</taxon>
        <taxon>Bacillota</taxon>
        <taxon>Clostridia</taxon>
        <taxon>Eubacteriales</taxon>
        <taxon>Clostridiaceae</taxon>
        <taxon>Proteiniclasticum</taxon>
    </lineage>
</organism>
<evidence type="ECO:0000256" key="10">
    <source>
        <dbReference type="ARBA" id="ARBA00025699"/>
    </source>
</evidence>
<dbReference type="InterPro" id="IPR015947">
    <property type="entry name" value="PUA-like_sf"/>
</dbReference>
<dbReference type="InterPro" id="IPR046886">
    <property type="entry name" value="RsmE_MTase_dom"/>
</dbReference>
<dbReference type="InterPro" id="IPR006700">
    <property type="entry name" value="RsmE"/>
</dbReference>
<dbReference type="Gene3D" id="3.40.1280.10">
    <property type="match status" value="1"/>
</dbReference>
<comment type="catalytic activity">
    <reaction evidence="11 12">
        <text>uridine(1498) in 16S rRNA + S-adenosyl-L-methionine = N(3)-methyluridine(1498) in 16S rRNA + S-adenosyl-L-homocysteine + H(+)</text>
        <dbReference type="Rhea" id="RHEA:42920"/>
        <dbReference type="Rhea" id="RHEA-COMP:10283"/>
        <dbReference type="Rhea" id="RHEA-COMP:10284"/>
        <dbReference type="ChEBI" id="CHEBI:15378"/>
        <dbReference type="ChEBI" id="CHEBI:57856"/>
        <dbReference type="ChEBI" id="CHEBI:59789"/>
        <dbReference type="ChEBI" id="CHEBI:65315"/>
        <dbReference type="ChEBI" id="CHEBI:74502"/>
        <dbReference type="EC" id="2.1.1.193"/>
    </reaction>
</comment>
<keyword evidence="8 12" id="KW-0808">Transferase</keyword>
<dbReference type="SUPFAM" id="SSF75217">
    <property type="entry name" value="alpha/beta knot"/>
    <property type="match status" value="1"/>
</dbReference>
<proteinExistence type="inferred from homology"/>
<keyword evidence="5 12" id="KW-0963">Cytoplasm</keyword>
<reference evidence="15" key="1">
    <citation type="submission" date="2021-03" db="EMBL/GenBank/DDBJ databases">
        <title>Proteiniclasticum marinus sp. nov., isolated from tidal flat sediment.</title>
        <authorList>
            <person name="Namirimu T."/>
            <person name="Yang J.-A."/>
            <person name="Yang S.-H."/>
            <person name="Kim Y.-J."/>
            <person name="Kwon K.K."/>
        </authorList>
    </citation>
    <scope>NUCLEOTIDE SEQUENCE</scope>
    <source>
        <strain evidence="15">SCR006</strain>
    </source>
</reference>
<evidence type="ECO:0000256" key="2">
    <source>
        <dbReference type="ARBA" id="ARBA00005528"/>
    </source>
</evidence>
<dbReference type="PANTHER" id="PTHR30027">
    <property type="entry name" value="RIBOSOMAL RNA SMALL SUBUNIT METHYLTRANSFERASE E"/>
    <property type="match status" value="1"/>
</dbReference>
<dbReference type="EC" id="2.1.1.193" evidence="3 12"/>
<evidence type="ECO:0000313" key="16">
    <source>
        <dbReference type="Proteomes" id="UP000664218"/>
    </source>
</evidence>
<dbReference type="NCBIfam" id="NF008692">
    <property type="entry name" value="PRK11713.1-5"/>
    <property type="match status" value="1"/>
</dbReference>
<dbReference type="GO" id="GO:0070042">
    <property type="term" value="F:rRNA (uridine-N3-)-methyltransferase activity"/>
    <property type="evidence" value="ECO:0007669"/>
    <property type="project" value="TreeGrafter"/>
</dbReference>
<evidence type="ECO:0000256" key="4">
    <source>
        <dbReference type="ARBA" id="ARBA00013673"/>
    </source>
</evidence>
<evidence type="ECO:0000256" key="7">
    <source>
        <dbReference type="ARBA" id="ARBA00022603"/>
    </source>
</evidence>
<sequence length="245" mass="27322">MHKFFTDEIENSVATISGDDHKHLSRVLRLKEGDSIIVNDLNGVDYLARIERIEKQATSVELREKIQGSNESCLDITLYQGLPKAGKMDLIVQKATELGVNRIVPVITERVVVKSSSEFKKLDRLKRIILEAAKQSKRSRIPDIELPMNFNEVLQDMKKNEILIVPYENAENYGFSALKKELCELRSCGILIGPEGGFTDEEIASLRVKGAKVVTLGGRILRTETAGFTAITMAQLLYGDMGGKI</sequence>
<dbReference type="PIRSF" id="PIRSF015601">
    <property type="entry name" value="MTase_slr0722"/>
    <property type="match status" value="1"/>
</dbReference>
<gene>
    <name evidence="15" type="ORF">J3A84_02280</name>
</gene>
<accession>A0A939H9I4</accession>
<comment type="function">
    <text evidence="10 12">Specifically methylates the N3 position of the uracil ring of uridine 1498 (m3U1498) in 16S rRNA. Acts on the fully assembled 30S ribosomal subunit.</text>
</comment>
<evidence type="ECO:0000256" key="8">
    <source>
        <dbReference type="ARBA" id="ARBA00022679"/>
    </source>
</evidence>
<keyword evidence="16" id="KW-1185">Reference proteome</keyword>
<evidence type="ECO:0000256" key="9">
    <source>
        <dbReference type="ARBA" id="ARBA00022691"/>
    </source>
</evidence>
<keyword evidence="7 12" id="KW-0489">Methyltransferase</keyword>
<dbReference type="InterPro" id="IPR029026">
    <property type="entry name" value="tRNA_m1G_MTases_N"/>
</dbReference>